<sequence>MPFAETTVNETVISDTKINDIQTCEAKETEIDETQMRETKKDTLTGEIVYLKAQVSDAFILNELTNCFLGCDETMAQDYLVKPYYDYLEEQGYMSSGQYLYENEFEILNILQNGQSKSSYIIYTDNRNAAGMCYDIYDIPGFLYNGIGSSMEKQFPKEDLKSCTREEAIKQCEKYAVACGYKDADVQVYAMTKEALNRVCKINNTTTAAPDPNFYHPFSEAEKWRLNKERQEALEKEDTDLVQSIEQKMTELNEISYIQWEEKDEAYLLIYRPYVNNLLVDGWGQTLVIVYVPQLEKAVLVKGYSPVQVSKKQEKKLISKEVAISTAMLDKGIEDVSKFKIKSIELVYSTRAVQFEADEPSMNPCWKINYSYPEMAEDDEGSIWIDAVTGFVSKYIENL</sequence>
<proteinExistence type="predicted"/>
<dbReference type="AlphaFoldDB" id="A0AAE3E4V5"/>
<keyword evidence="2" id="KW-1185">Reference proteome</keyword>
<evidence type="ECO:0000313" key="2">
    <source>
        <dbReference type="Proteomes" id="UP001198200"/>
    </source>
</evidence>
<organism evidence="1 2">
    <name type="scientific">Anthropogastromicrobium aceti</name>
    <dbReference type="NCBI Taxonomy" id="2981768"/>
    <lineage>
        <taxon>Bacteria</taxon>
        <taxon>Bacillati</taxon>
        <taxon>Bacillota</taxon>
        <taxon>Clostridia</taxon>
        <taxon>Lachnospirales</taxon>
        <taxon>Lachnospiraceae</taxon>
        <taxon>Anthropogastromicrobium</taxon>
    </lineage>
</organism>
<evidence type="ECO:0000313" key="1">
    <source>
        <dbReference type="EMBL" id="MCC2221855.1"/>
    </source>
</evidence>
<gene>
    <name evidence="1" type="ORF">LKD48_09445</name>
</gene>
<protein>
    <submittedName>
        <fullName evidence="1">Uncharacterized protein</fullName>
    </submittedName>
</protein>
<accession>A0AAE3E4V5</accession>
<reference evidence="1 2" key="1">
    <citation type="submission" date="2021-10" db="EMBL/GenBank/DDBJ databases">
        <title>Anaerobic single-cell dispensing facilitates the cultivation of human gut bacteria.</title>
        <authorList>
            <person name="Afrizal A."/>
        </authorList>
    </citation>
    <scope>NUCLEOTIDE SEQUENCE [LARGE SCALE GENOMIC DNA]</scope>
    <source>
        <strain evidence="1 2">CLA-AA-H224</strain>
    </source>
</reference>
<dbReference type="Proteomes" id="UP001198200">
    <property type="component" value="Unassembled WGS sequence"/>
</dbReference>
<comment type="caution">
    <text evidence="1">The sequence shown here is derived from an EMBL/GenBank/DDBJ whole genome shotgun (WGS) entry which is preliminary data.</text>
</comment>
<name>A0AAE3E4V5_9FIRM</name>
<dbReference type="RefSeq" id="WP_308731873.1">
    <property type="nucleotide sequence ID" value="NZ_JAJEQN010000022.1"/>
</dbReference>
<dbReference type="EMBL" id="JAJEQN010000022">
    <property type="protein sequence ID" value="MCC2221855.1"/>
    <property type="molecule type" value="Genomic_DNA"/>
</dbReference>